<organism evidence="1 2">
    <name type="scientific">Arthrobacter jiangjiafuii</name>
    <dbReference type="NCBI Taxonomy" id="2817475"/>
    <lineage>
        <taxon>Bacteria</taxon>
        <taxon>Bacillati</taxon>
        <taxon>Actinomycetota</taxon>
        <taxon>Actinomycetes</taxon>
        <taxon>Micrococcales</taxon>
        <taxon>Micrococcaceae</taxon>
        <taxon>Arthrobacter</taxon>
    </lineage>
</organism>
<dbReference type="Proteomes" id="UP000676885">
    <property type="component" value="Chromosome"/>
</dbReference>
<protein>
    <submittedName>
        <fullName evidence="1">Terminase</fullName>
    </submittedName>
</protein>
<evidence type="ECO:0000313" key="1">
    <source>
        <dbReference type="EMBL" id="QWC10298.1"/>
    </source>
</evidence>
<accession>A0A975M5D5</accession>
<proteinExistence type="predicted"/>
<evidence type="ECO:0000313" key="2">
    <source>
        <dbReference type="Proteomes" id="UP000676885"/>
    </source>
</evidence>
<sequence length="206" mass="23519">MLPTQAKWLPNPPDGTAICLGFDGSENNDFTAIQAETIDGFTFTPRYGPDQNPTIWNPAEWGDQIPRSEVHAAVDELFARYKVQRFYCDPQDWRSEIGDWSLAHGEDHVFEWATNRIGKMFDEIKRFEIDLKERRLTHDGCPIATLHFANARKAARPGQKYILIKPADHQKIDAAMARILAHTAASDARTDGWTTETTDNRVFVFR</sequence>
<dbReference type="RefSeq" id="WP_210231510.1">
    <property type="nucleotide sequence ID" value="NZ_CP076022.1"/>
</dbReference>
<reference evidence="1 2" key="1">
    <citation type="submission" date="2021-05" db="EMBL/GenBank/DDBJ databases">
        <title>Novel species in genus Arthrobacter.</title>
        <authorList>
            <person name="Zhang G."/>
        </authorList>
    </citation>
    <scope>NUCLEOTIDE SEQUENCE [LARGE SCALE GENOMIC DNA]</scope>
    <source>
        <strain evidence="2">zg-ZUI227</strain>
    </source>
</reference>
<keyword evidence="2" id="KW-1185">Reference proteome</keyword>
<dbReference type="KEGG" id="ajg:KKR91_01190"/>
<dbReference type="AlphaFoldDB" id="A0A975M5D5"/>
<dbReference type="EMBL" id="CP076022">
    <property type="protein sequence ID" value="QWC10298.1"/>
    <property type="molecule type" value="Genomic_DNA"/>
</dbReference>
<name>A0A975M5D5_9MICC</name>
<gene>
    <name evidence="1" type="ORF">KKR91_01190</name>
</gene>